<protein>
    <submittedName>
        <fullName evidence="2">SnoaL-like protein</fullName>
    </submittedName>
</protein>
<keyword evidence="3" id="KW-1185">Reference proteome</keyword>
<name>A0A2T0S0H9_9RHOB</name>
<dbReference type="Proteomes" id="UP000239480">
    <property type="component" value="Unassembled WGS sequence"/>
</dbReference>
<dbReference type="AlphaFoldDB" id="A0A2T0S0H9"/>
<dbReference type="InterPro" id="IPR032710">
    <property type="entry name" value="NTF2-like_dom_sf"/>
</dbReference>
<dbReference type="EMBL" id="PVTD01000001">
    <property type="protein sequence ID" value="PRY26939.1"/>
    <property type="molecule type" value="Genomic_DNA"/>
</dbReference>
<feature type="domain" description="SnoaL-like" evidence="1">
    <location>
        <begin position="5"/>
        <end position="89"/>
    </location>
</feature>
<organism evidence="2 3">
    <name type="scientific">Aliiruegeria haliotis</name>
    <dbReference type="NCBI Taxonomy" id="1280846"/>
    <lineage>
        <taxon>Bacteria</taxon>
        <taxon>Pseudomonadati</taxon>
        <taxon>Pseudomonadota</taxon>
        <taxon>Alphaproteobacteria</taxon>
        <taxon>Rhodobacterales</taxon>
        <taxon>Roseobacteraceae</taxon>
        <taxon>Aliiruegeria</taxon>
    </lineage>
</organism>
<dbReference type="InterPro" id="IPR037401">
    <property type="entry name" value="SnoaL-like"/>
</dbReference>
<accession>A0A2T0S0H9</accession>
<reference evidence="2 3" key="1">
    <citation type="submission" date="2018-03" db="EMBL/GenBank/DDBJ databases">
        <title>Genomic Encyclopedia of Archaeal and Bacterial Type Strains, Phase II (KMG-II): from individual species to whole genera.</title>
        <authorList>
            <person name="Goeker M."/>
        </authorList>
    </citation>
    <scope>NUCLEOTIDE SEQUENCE [LARGE SCALE GENOMIC DNA]</scope>
    <source>
        <strain evidence="2 3">DSM 29328</strain>
    </source>
</reference>
<proteinExistence type="predicted"/>
<dbReference type="Gene3D" id="3.10.450.50">
    <property type="match status" value="1"/>
</dbReference>
<sequence>MDGHVVWTREDTLDLYRETFGAAGKNEIAMSDERVTMLADDLALYVGAGSYDMADPAGASMGNGPMALTLLLKKVAGEWLLMHAHQSFPSGEQAG</sequence>
<evidence type="ECO:0000259" key="1">
    <source>
        <dbReference type="Pfam" id="PF13474"/>
    </source>
</evidence>
<evidence type="ECO:0000313" key="3">
    <source>
        <dbReference type="Proteomes" id="UP000239480"/>
    </source>
</evidence>
<evidence type="ECO:0000313" key="2">
    <source>
        <dbReference type="EMBL" id="PRY26939.1"/>
    </source>
</evidence>
<dbReference type="SUPFAM" id="SSF54427">
    <property type="entry name" value="NTF2-like"/>
    <property type="match status" value="1"/>
</dbReference>
<dbReference type="Pfam" id="PF13474">
    <property type="entry name" value="SnoaL_3"/>
    <property type="match status" value="1"/>
</dbReference>
<comment type="caution">
    <text evidence="2">The sequence shown here is derived from an EMBL/GenBank/DDBJ whole genome shotgun (WGS) entry which is preliminary data.</text>
</comment>
<gene>
    <name evidence="2" type="ORF">CLV78_1011044</name>
</gene>